<dbReference type="Gene3D" id="1.10.489.10">
    <property type="entry name" value="Chloroperoxidase-like"/>
    <property type="match status" value="1"/>
</dbReference>
<dbReference type="PANTHER" id="PTHR33577:SF15">
    <property type="entry name" value="HEME HALOPEROXIDASE FAMILY PROFILE DOMAIN-CONTAINING PROTEIN"/>
    <property type="match status" value="1"/>
</dbReference>
<dbReference type="OrthoDB" id="407298at2759"/>
<dbReference type="InterPro" id="IPR036851">
    <property type="entry name" value="Chloroperoxidase-like_sf"/>
</dbReference>
<evidence type="ECO:0000313" key="11">
    <source>
        <dbReference type="Proteomes" id="UP000730481"/>
    </source>
</evidence>
<dbReference type="InterPro" id="IPR000028">
    <property type="entry name" value="Chloroperoxidase"/>
</dbReference>
<keyword evidence="11" id="KW-1185">Reference proteome</keyword>
<dbReference type="EMBL" id="PVQB02000248">
    <property type="protein sequence ID" value="KAF4340125.1"/>
    <property type="molecule type" value="Genomic_DNA"/>
</dbReference>
<accession>A0A9P5AJX9</accession>
<reference evidence="10" key="2">
    <citation type="submission" date="2020-02" db="EMBL/GenBank/DDBJ databases">
        <title>Identification and distribution of gene clusters putatively required for synthesis of sphingolipid metabolism inhibitors in phylogenetically diverse species of the filamentous fungus Fusarium.</title>
        <authorList>
            <person name="Kim H.-S."/>
            <person name="Busman M."/>
            <person name="Brown D.W."/>
            <person name="Divon H."/>
            <person name="Uhlig S."/>
            <person name="Proctor R.H."/>
        </authorList>
    </citation>
    <scope>NUCLEOTIDE SEQUENCE</scope>
    <source>
        <strain evidence="10">NRRL 25174</strain>
    </source>
</reference>
<evidence type="ECO:0000256" key="5">
    <source>
        <dbReference type="ARBA" id="ARBA00023002"/>
    </source>
</evidence>
<evidence type="ECO:0000256" key="4">
    <source>
        <dbReference type="ARBA" id="ARBA00022723"/>
    </source>
</evidence>
<dbReference type="Proteomes" id="UP000730481">
    <property type="component" value="Unassembled WGS sequence"/>
</dbReference>
<feature type="chain" id="PRO_5040166675" evidence="8">
    <location>
        <begin position="18"/>
        <end position="1650"/>
    </location>
</feature>
<keyword evidence="5" id="KW-0560">Oxidoreductase</keyword>
<evidence type="ECO:0000256" key="6">
    <source>
        <dbReference type="ARBA" id="ARBA00023004"/>
    </source>
</evidence>
<keyword evidence="3" id="KW-0349">Heme</keyword>
<proteinExistence type="inferred from homology"/>
<keyword evidence="2" id="KW-0575">Peroxidase</keyword>
<evidence type="ECO:0000256" key="7">
    <source>
        <dbReference type="ARBA" id="ARBA00025795"/>
    </source>
</evidence>
<dbReference type="SUPFAM" id="SSF47571">
    <property type="entry name" value="Cloroperoxidase"/>
    <property type="match status" value="1"/>
</dbReference>
<keyword evidence="8" id="KW-0732">Signal</keyword>
<dbReference type="PANTHER" id="PTHR33577">
    <property type="entry name" value="STERIGMATOCYSTIN BIOSYNTHESIS PEROXIDASE STCC-RELATED"/>
    <property type="match status" value="1"/>
</dbReference>
<keyword evidence="6" id="KW-0408">Iron</keyword>
<protein>
    <submittedName>
        <fullName evidence="10">Aromatic peroxygenase</fullName>
    </submittedName>
</protein>
<evidence type="ECO:0000313" key="10">
    <source>
        <dbReference type="EMBL" id="KAF4340125.1"/>
    </source>
</evidence>
<dbReference type="PROSITE" id="PS51405">
    <property type="entry name" value="HEME_HALOPEROXIDASE"/>
    <property type="match status" value="1"/>
</dbReference>
<feature type="signal peptide" evidence="8">
    <location>
        <begin position="1"/>
        <end position="17"/>
    </location>
</feature>
<keyword evidence="4" id="KW-0479">Metal-binding</keyword>
<dbReference type="Pfam" id="PF01328">
    <property type="entry name" value="Peroxidase_2"/>
    <property type="match status" value="1"/>
</dbReference>
<gene>
    <name evidence="10" type="ORF">FBEOM_5986</name>
</gene>
<dbReference type="GO" id="GO:0046872">
    <property type="term" value="F:metal ion binding"/>
    <property type="evidence" value="ECO:0007669"/>
    <property type="project" value="UniProtKB-KW"/>
</dbReference>
<evidence type="ECO:0000256" key="3">
    <source>
        <dbReference type="ARBA" id="ARBA00022617"/>
    </source>
</evidence>
<name>A0A9P5AJX9_9HYPO</name>
<evidence type="ECO:0000256" key="2">
    <source>
        <dbReference type="ARBA" id="ARBA00022559"/>
    </source>
</evidence>
<feature type="domain" description="Heme haloperoxidase family profile" evidence="9">
    <location>
        <begin position="103"/>
        <end position="356"/>
    </location>
</feature>
<evidence type="ECO:0000259" key="9">
    <source>
        <dbReference type="PROSITE" id="PS51405"/>
    </source>
</evidence>
<organism evidence="10 11">
    <name type="scientific">Fusarium beomiforme</name>
    <dbReference type="NCBI Taxonomy" id="44412"/>
    <lineage>
        <taxon>Eukaryota</taxon>
        <taxon>Fungi</taxon>
        <taxon>Dikarya</taxon>
        <taxon>Ascomycota</taxon>
        <taxon>Pezizomycotina</taxon>
        <taxon>Sordariomycetes</taxon>
        <taxon>Hypocreomycetidae</taxon>
        <taxon>Hypocreales</taxon>
        <taxon>Nectriaceae</taxon>
        <taxon>Fusarium</taxon>
        <taxon>Fusarium burgessii species complex</taxon>
    </lineage>
</organism>
<dbReference type="GO" id="GO:0004601">
    <property type="term" value="F:peroxidase activity"/>
    <property type="evidence" value="ECO:0007669"/>
    <property type="project" value="UniProtKB-KW"/>
</dbReference>
<evidence type="ECO:0000256" key="1">
    <source>
        <dbReference type="ARBA" id="ARBA00001970"/>
    </source>
</evidence>
<comment type="similarity">
    <text evidence="7">Belongs to the chloroperoxidase family.</text>
</comment>
<dbReference type="CDD" id="cd12148">
    <property type="entry name" value="fungal_TF_MHR"/>
    <property type="match status" value="2"/>
</dbReference>
<evidence type="ECO:0000256" key="8">
    <source>
        <dbReference type="SAM" id="SignalP"/>
    </source>
</evidence>
<sequence>MRFSLFVAALCAPSGLAFPWLASEGHLDALLKHPEARAEIDRRLREYQTGQGENNHEPRQLNTGVVGGVVSLLDGTVEAVVDNVLGLIPTNKAVKGLQKFPEASHPFKAPGKTDQRGPCPGLNTLANHGYIPRNGIATIGQIQAGTAKLFNMGADLSALLAVGGAVDGGDILSQKMSIGGPDSRVGLLNGALNKIFGKPSGIAGHGKFNEGDASATREDFYLNGDNISFRPELFKQMHQQALAKGDGTYNVDAIKEHFKNRYRDSKAANKQFYFNLPSAAVVMGAYYFIPGFFSNGTIGAGGIANEASITSFYGAKPKRKNSWNDKDLEYTHVPERIPEQGWYRRSTPLTIAEAVGGILDVYLYAQPALGGSGADGSWVVGPLDLPKDPQGLSCFLYNAIFANFPSELFNSVRLLQSVLNGVSDTLVPGYKALGCKVDFPDAKGSSANKKFAAYEKKYVGPSKTKASKKEKAESDVALKLTLLAIDAELRKLVQYRHPLRPEEEGILERLKNSEQHCQAQSDFINLLRSLPIGQATETLQRFQDDPNLSIALPSIQESTNPIMQPSNLRNARAIAAPTGSATEFELNAQFSMAYPRIPPVDLQSLTLLRQNTYNQTPPARREIHPALASTSQSTTETQGSILPLPGKYCDSRLEKLRISYWTKIPISDEVAAALISFYIVNDHKIMGFFDADLFLDDLIACRQRFCSSFLVSSVLFIACQGYAAVNPGTNGGRIAAFEEAKMLWQGERSNPSLISLAALGIFSAACICEGKDAIARECTMSLRHEAERLGLCGNNVNSLLTQSTLNPNSPEWVRAASQIAWGVYSWLTIQVIYYRHKHIRFPPALPIPGKHWNGGKVNLLGKMFPNSCRLWVIAEEVLGVYSFANTPISERVPLAFAEGKYQKLLVWTGTLDNDINRIEGCAPEVMIFHQLKDLVFCFCANYPQAAYTMFFNTGMLTLSLALLEDLQDPLWRYYFYLCVRCWHDLYLCYPVFRDVAKAFLSMAMQKDAIAAGEAQKLLRGIDQTGEHHSTAAEAFTSFIFDPVSDRVGEAQIHAMANRFEELVVFDELIDTNTTESSRTRLLEQRLNRVLSLLSEQANGTPMSGFVSQLMSEDLDILNGNKFDQLMFPRGLTLQWTVDVIDRGFISLEEAHVLLDNYRTKAMQHFPFVPISQDTTASALRSSKPFLFMCIMSTMKFDNCTIQRQIGEEVRSQAHQRVLMQSESSLELLQGLLVYLAWYQYFFSYEKQQIVQITQLCVSLVQSLGIDQNPDNARRKVDLGPDETASGRKATRSTDQLRALLGTYCTGSWVSTKFRTRGALPYTGYIKQSSDLLLTNAEYPSDILATHFVRIGELCRRICDTFGYDDLENSAMRGEFVSAMALQTLHNESAILKASIPQNLQNNLALRLEVHLLDSLLGEVSLHDDFWDNSGSSDLFMTNNASLSTSTRVSILFNLLRSCKSLNDAVIACPDDELWYITFYTTAKICRSLYCLSNASKISLEVFRSMGLGSSGEPFIGIGNPIVDATMLERAADLKGEARRLQTKFKYLSPMVQNDGSQEDIMLGFSDMIWAVAAAYEETRSLEPVPLNLIGNEGQNSSSEIGSSVGYLSSTGSGNVQPEDVLDFGLMEGETWEELLAGIATATEPASSLQV</sequence>
<comment type="caution">
    <text evidence="10">The sequence shown here is derived from an EMBL/GenBank/DDBJ whole genome shotgun (WGS) entry which is preliminary data.</text>
</comment>
<comment type="cofactor">
    <cofactor evidence="1">
        <name>heme b</name>
        <dbReference type="ChEBI" id="CHEBI:60344"/>
    </cofactor>
</comment>
<reference evidence="10" key="1">
    <citation type="journal article" date="2017" name="Mycologia">
        <title>Fusarium algeriense, sp. nov., a novel toxigenic crown rot pathogen of durum wheat from Algeria is nested in the Fusarium burgessii species complex.</title>
        <authorList>
            <person name="Laraba I."/>
            <person name="Keddad A."/>
            <person name="Boureghda H."/>
            <person name="Abdallah N."/>
            <person name="Vaughan M.M."/>
            <person name="Proctor R.H."/>
            <person name="Busman M."/>
            <person name="O'Donnell K."/>
        </authorList>
    </citation>
    <scope>NUCLEOTIDE SEQUENCE</scope>
    <source>
        <strain evidence="10">NRRL 25174</strain>
    </source>
</reference>